<dbReference type="InterPro" id="IPR043129">
    <property type="entry name" value="ATPase_NBD"/>
</dbReference>
<name>A0A0G1U5W5_9BACT</name>
<dbReference type="GO" id="GO:0005506">
    <property type="term" value="F:iron ion binding"/>
    <property type="evidence" value="ECO:0007669"/>
    <property type="project" value="UniProtKB-UniRule"/>
</dbReference>
<dbReference type="EMBL" id="LCPB01000014">
    <property type="protein sequence ID" value="KKU89486.1"/>
    <property type="molecule type" value="Genomic_DNA"/>
</dbReference>
<keyword evidence="4 8" id="KW-0479">Metal-binding</keyword>
<evidence type="ECO:0000256" key="4">
    <source>
        <dbReference type="ARBA" id="ARBA00022723"/>
    </source>
</evidence>
<comment type="similarity">
    <text evidence="8">Belongs to the KAE1 / TsaD family.</text>
</comment>
<accession>A0A0G1U5W5</accession>
<keyword evidence="3 8" id="KW-0819">tRNA processing</keyword>
<feature type="binding site" evidence="8">
    <location>
        <position position="232"/>
    </location>
    <ligand>
        <name>substrate</name>
    </ligand>
</feature>
<evidence type="ECO:0000256" key="5">
    <source>
        <dbReference type="ARBA" id="ARBA00023004"/>
    </source>
</evidence>
<evidence type="ECO:0000256" key="8">
    <source>
        <dbReference type="HAMAP-Rule" id="MF_01445"/>
    </source>
</evidence>
<feature type="binding site" evidence="8">
    <location>
        <position position="155"/>
    </location>
    <ligand>
        <name>Fe cation</name>
        <dbReference type="ChEBI" id="CHEBI:24875"/>
    </ligand>
</feature>
<sequence>MSTEKKERVNILSIETSCDETALSFVTASGGLEKPTFTVHGDVVASQIKLHQPYGGVVPALAKRAHLENLPLLFAQVVRGGVTPAEAGVQEGLDSGLRRNDNSEISAQEVEQFMEQLDFITVTVGPGLEPALWAGIEFAKQLAEKHSKPLIGTNHLEGHLYSILVSTKQYDVASIFPAIALIVSGGHTLLLKMDDLTTFKKIGETVDDAVGEAFDKVARMIDLPYPGGPEIERLAKEGNAMAIDFPRPMIGHKNYNFSFSGLKTSVLYHLRDLAKAGKEIPKADVAASFQKAASDVLIKKTLRAAEEFDAKSIMISGGVSANRTLRASFADAIEKKFKAKKDKPILIVSEFSTDNALMIAASGYIDYLRGKKYKLEANGNLNL</sequence>
<keyword evidence="1 8" id="KW-0963">Cytoplasm</keyword>
<organism evidence="10 11">
    <name type="scientific">Candidatus Wolfebacteria bacterium GW2011_GWA2_47_9b</name>
    <dbReference type="NCBI Taxonomy" id="1619005"/>
    <lineage>
        <taxon>Bacteria</taxon>
        <taxon>Candidatus Wolfeibacteriota</taxon>
    </lineage>
</organism>
<evidence type="ECO:0000256" key="7">
    <source>
        <dbReference type="ARBA" id="ARBA00048117"/>
    </source>
</evidence>
<feature type="domain" description="Gcp-like" evidence="9">
    <location>
        <begin position="114"/>
        <end position="360"/>
    </location>
</feature>
<dbReference type="AlphaFoldDB" id="A0A0G1U5W5"/>
<evidence type="ECO:0000256" key="2">
    <source>
        <dbReference type="ARBA" id="ARBA00022679"/>
    </source>
</evidence>
<keyword evidence="6 8" id="KW-0012">Acyltransferase</keyword>
<dbReference type="HAMAP" id="MF_01445">
    <property type="entry name" value="TsaD"/>
    <property type="match status" value="1"/>
</dbReference>
<dbReference type="SUPFAM" id="SSF53067">
    <property type="entry name" value="Actin-like ATPase domain"/>
    <property type="match status" value="2"/>
</dbReference>
<gene>
    <name evidence="8" type="primary">tsaD</name>
    <name evidence="10" type="ORF">UY19_C0014G0086</name>
</gene>
<dbReference type="GO" id="GO:0061711">
    <property type="term" value="F:tRNA N(6)-L-threonylcarbamoyladenine synthase activity"/>
    <property type="evidence" value="ECO:0007669"/>
    <property type="project" value="UniProtKB-EC"/>
</dbReference>
<feature type="binding site" evidence="8">
    <location>
        <position position="228"/>
    </location>
    <ligand>
        <name>substrate</name>
    </ligand>
</feature>
<dbReference type="Gene3D" id="3.30.420.40">
    <property type="match status" value="2"/>
</dbReference>
<comment type="caution">
    <text evidence="10">The sequence shown here is derived from an EMBL/GenBank/DDBJ whole genome shotgun (WGS) entry which is preliminary data.</text>
</comment>
<dbReference type="PATRIC" id="fig|1619005.3.peg.826"/>
<dbReference type="PRINTS" id="PR00789">
    <property type="entry name" value="OSIALOPTASE"/>
</dbReference>
<feature type="binding site" evidence="8">
    <location>
        <position position="322"/>
    </location>
    <ligand>
        <name>substrate</name>
    </ligand>
</feature>
<feature type="binding site" evidence="8">
    <location>
        <begin position="182"/>
        <end position="186"/>
    </location>
    <ligand>
        <name>substrate</name>
    </ligand>
</feature>
<evidence type="ECO:0000313" key="11">
    <source>
        <dbReference type="Proteomes" id="UP000033882"/>
    </source>
</evidence>
<dbReference type="FunFam" id="3.30.420.40:FF:000040">
    <property type="entry name" value="tRNA N6-adenosine threonylcarbamoyltransferase"/>
    <property type="match status" value="1"/>
</dbReference>
<evidence type="ECO:0000256" key="1">
    <source>
        <dbReference type="ARBA" id="ARBA00022490"/>
    </source>
</evidence>
<dbReference type="NCBIfam" id="TIGR00329">
    <property type="entry name" value="gcp_kae1"/>
    <property type="match status" value="1"/>
</dbReference>
<dbReference type="InterPro" id="IPR000905">
    <property type="entry name" value="Gcp-like_dom"/>
</dbReference>
<comment type="catalytic activity">
    <reaction evidence="7 8">
        <text>L-threonylcarbamoyladenylate + adenosine(37) in tRNA = N(6)-L-threonylcarbamoyladenosine(37) in tRNA + AMP + H(+)</text>
        <dbReference type="Rhea" id="RHEA:37059"/>
        <dbReference type="Rhea" id="RHEA-COMP:10162"/>
        <dbReference type="Rhea" id="RHEA-COMP:10163"/>
        <dbReference type="ChEBI" id="CHEBI:15378"/>
        <dbReference type="ChEBI" id="CHEBI:73682"/>
        <dbReference type="ChEBI" id="CHEBI:74411"/>
        <dbReference type="ChEBI" id="CHEBI:74418"/>
        <dbReference type="ChEBI" id="CHEBI:456215"/>
        <dbReference type="EC" id="2.3.1.234"/>
    </reaction>
</comment>
<evidence type="ECO:0000259" key="9">
    <source>
        <dbReference type="Pfam" id="PF00814"/>
    </source>
</evidence>
<dbReference type="InterPro" id="IPR022450">
    <property type="entry name" value="TsaD"/>
</dbReference>
<comment type="cofactor">
    <cofactor evidence="8">
        <name>Fe(2+)</name>
        <dbReference type="ChEBI" id="CHEBI:29033"/>
    </cofactor>
    <text evidence="8">Binds 1 Fe(2+) ion per subunit.</text>
</comment>
<dbReference type="Pfam" id="PF00814">
    <property type="entry name" value="TsaD"/>
    <property type="match status" value="2"/>
</dbReference>
<comment type="subcellular location">
    <subcellularLocation>
        <location evidence="8">Cytoplasm</location>
    </subcellularLocation>
</comment>
<dbReference type="GO" id="GO:0002949">
    <property type="term" value="P:tRNA threonylcarbamoyladenosine modification"/>
    <property type="evidence" value="ECO:0007669"/>
    <property type="project" value="UniProtKB-UniRule"/>
</dbReference>
<keyword evidence="5 8" id="KW-0408">Iron</keyword>
<feature type="domain" description="Gcp-like" evidence="9">
    <location>
        <begin position="39"/>
        <end position="78"/>
    </location>
</feature>
<reference evidence="10 11" key="1">
    <citation type="journal article" date="2015" name="Nature">
        <title>rRNA introns, odd ribosomes, and small enigmatic genomes across a large radiation of phyla.</title>
        <authorList>
            <person name="Brown C.T."/>
            <person name="Hug L.A."/>
            <person name="Thomas B.C."/>
            <person name="Sharon I."/>
            <person name="Castelle C.J."/>
            <person name="Singh A."/>
            <person name="Wilkins M.J."/>
            <person name="Williams K.H."/>
            <person name="Banfield J.F."/>
        </authorList>
    </citation>
    <scope>NUCLEOTIDE SEQUENCE [LARGE SCALE GENOMIC DNA]</scope>
</reference>
<dbReference type="Proteomes" id="UP000033882">
    <property type="component" value="Unassembled WGS sequence"/>
</dbReference>
<keyword evidence="2 8" id="KW-0808">Transferase</keyword>
<feature type="binding site" evidence="8">
    <location>
        <position position="215"/>
    </location>
    <ligand>
        <name>substrate</name>
    </ligand>
</feature>
<proteinExistence type="inferred from homology"/>
<dbReference type="EC" id="2.3.1.234" evidence="8"/>
<dbReference type="PANTHER" id="PTHR11735:SF6">
    <property type="entry name" value="TRNA N6-ADENOSINE THREONYLCARBAMOYLTRANSFERASE, MITOCHONDRIAL"/>
    <property type="match status" value="1"/>
</dbReference>
<dbReference type="InterPro" id="IPR017861">
    <property type="entry name" value="KAE1/TsaD"/>
</dbReference>
<evidence type="ECO:0000313" key="10">
    <source>
        <dbReference type="EMBL" id="KKU89486.1"/>
    </source>
</evidence>
<evidence type="ECO:0000256" key="3">
    <source>
        <dbReference type="ARBA" id="ARBA00022694"/>
    </source>
</evidence>
<evidence type="ECO:0000256" key="6">
    <source>
        <dbReference type="ARBA" id="ARBA00023315"/>
    </source>
</evidence>
<feature type="binding site" evidence="8">
    <location>
        <position position="354"/>
    </location>
    <ligand>
        <name>Fe cation</name>
        <dbReference type="ChEBI" id="CHEBI:24875"/>
    </ligand>
</feature>
<protein>
    <recommendedName>
        <fullName evidence="8">tRNA N6-adenosine threonylcarbamoyltransferase</fullName>
        <ecNumber evidence="8">2.3.1.234</ecNumber>
    </recommendedName>
    <alternativeName>
        <fullName evidence="8">N6-L-threonylcarbamoyladenine synthase</fullName>
        <shortName evidence="8">t(6)A synthase</shortName>
    </alternativeName>
    <alternativeName>
        <fullName evidence="8">t(6)A37 threonylcarbamoyladenosine biosynthesis protein TsaD</fullName>
    </alternativeName>
    <alternativeName>
        <fullName evidence="8">tRNA threonylcarbamoyladenosine biosynthesis protein TsaD</fullName>
    </alternativeName>
</protein>
<feature type="binding site" evidence="8">
    <location>
        <position position="159"/>
    </location>
    <ligand>
        <name>Fe cation</name>
        <dbReference type="ChEBI" id="CHEBI:24875"/>
    </ligand>
</feature>
<dbReference type="PANTHER" id="PTHR11735">
    <property type="entry name" value="TRNA N6-ADENOSINE THREONYLCARBAMOYLTRANSFERASE"/>
    <property type="match status" value="1"/>
</dbReference>
<comment type="function">
    <text evidence="8">Required for the formation of a threonylcarbamoyl group on adenosine at position 37 (t(6)A37) in tRNAs that read codons beginning with adenine. Is involved in the transfer of the threonylcarbamoyl moiety of threonylcarbamoyl-AMP (TC-AMP) to the N6 group of A37, together with TsaE and TsaB. TsaD likely plays a direct catalytic role in this reaction.</text>
</comment>
<dbReference type="GO" id="GO:0005737">
    <property type="term" value="C:cytoplasm"/>
    <property type="evidence" value="ECO:0007669"/>
    <property type="project" value="UniProtKB-SubCell"/>
</dbReference>